<dbReference type="Proteomes" id="UP000499080">
    <property type="component" value="Unassembled WGS sequence"/>
</dbReference>
<evidence type="ECO:0000313" key="2">
    <source>
        <dbReference type="EMBL" id="GBM90906.1"/>
    </source>
</evidence>
<dbReference type="EMBL" id="BGPR01268144">
    <property type="protein sequence ID" value="GBM90986.1"/>
    <property type="molecule type" value="Genomic_DNA"/>
</dbReference>
<organism evidence="2 5">
    <name type="scientific">Araneus ventricosus</name>
    <name type="common">Orbweaver spider</name>
    <name type="synonym">Epeira ventricosa</name>
    <dbReference type="NCBI Taxonomy" id="182803"/>
    <lineage>
        <taxon>Eukaryota</taxon>
        <taxon>Metazoa</taxon>
        <taxon>Ecdysozoa</taxon>
        <taxon>Arthropoda</taxon>
        <taxon>Chelicerata</taxon>
        <taxon>Arachnida</taxon>
        <taxon>Araneae</taxon>
        <taxon>Araneomorphae</taxon>
        <taxon>Entelegynae</taxon>
        <taxon>Araneoidea</taxon>
        <taxon>Araneidae</taxon>
        <taxon>Araneus</taxon>
    </lineage>
</organism>
<evidence type="ECO:0000313" key="5">
    <source>
        <dbReference type="Proteomes" id="UP000499080"/>
    </source>
</evidence>
<keyword evidence="5" id="KW-1185">Reference proteome</keyword>
<dbReference type="AlphaFoldDB" id="A0A4Y2JP47"/>
<dbReference type="EMBL" id="BGPR01268117">
    <property type="protein sequence ID" value="GBM90895.1"/>
    <property type="molecule type" value="Genomic_DNA"/>
</dbReference>
<comment type="caution">
    <text evidence="2">The sequence shown here is derived from an EMBL/GenBank/DDBJ whole genome shotgun (WGS) entry which is preliminary data.</text>
</comment>
<accession>A0A4Y2JP47</accession>
<gene>
    <name evidence="3" type="ORF">AVEN_139380_1</name>
    <name evidence="4" type="ORF">AVEN_155328_1</name>
    <name evidence="1" type="ORF">AVEN_64160_1</name>
    <name evidence="2" type="ORF">AVEN_67110_1</name>
</gene>
<dbReference type="EMBL" id="BGPR01268119">
    <property type="protein sequence ID" value="GBM90906.1"/>
    <property type="molecule type" value="Genomic_DNA"/>
</dbReference>
<evidence type="ECO:0000313" key="1">
    <source>
        <dbReference type="EMBL" id="GBM90895.1"/>
    </source>
</evidence>
<evidence type="ECO:0000313" key="4">
    <source>
        <dbReference type="EMBL" id="GBM91009.1"/>
    </source>
</evidence>
<name>A0A4Y2JP47_ARAVE</name>
<sequence length="119" mass="13757">MKLLEGYFGTDLVILSLWEGDDVCPPHHSSNCTCNWPRPVRSRLRSRRAPGLKPDSTEEQPCIWTCFALNYTKWIKRPPAGVEIWRGVCQLRCRPRHLTAIQNDEVRSKITLISFKIGH</sequence>
<reference evidence="2 5" key="1">
    <citation type="journal article" date="2019" name="Sci. Rep.">
        <title>Orb-weaving spider Araneus ventricosus genome elucidates the spidroin gene catalogue.</title>
        <authorList>
            <person name="Kono N."/>
            <person name="Nakamura H."/>
            <person name="Ohtoshi R."/>
            <person name="Moran D.A.P."/>
            <person name="Shinohara A."/>
            <person name="Yoshida Y."/>
            <person name="Fujiwara M."/>
            <person name="Mori M."/>
            <person name="Tomita M."/>
            <person name="Arakawa K."/>
        </authorList>
    </citation>
    <scope>NUCLEOTIDE SEQUENCE [LARGE SCALE GENOMIC DNA]</scope>
</reference>
<proteinExistence type="predicted"/>
<protein>
    <submittedName>
        <fullName evidence="2">Uncharacterized protein</fullName>
    </submittedName>
</protein>
<evidence type="ECO:0000313" key="3">
    <source>
        <dbReference type="EMBL" id="GBM90986.1"/>
    </source>
</evidence>
<dbReference type="EMBL" id="BGPR01268152">
    <property type="protein sequence ID" value="GBM91009.1"/>
    <property type="molecule type" value="Genomic_DNA"/>
</dbReference>